<feature type="compositionally biased region" description="Polar residues" evidence="1">
    <location>
        <begin position="1"/>
        <end position="22"/>
    </location>
</feature>
<feature type="region of interest" description="Disordered" evidence="1">
    <location>
        <begin position="1"/>
        <end position="25"/>
    </location>
</feature>
<protein>
    <submittedName>
        <fullName evidence="2">Uncharacterized protein</fullName>
    </submittedName>
</protein>
<organism evidence="2 3">
    <name type="scientific">Armillaria ostoyae</name>
    <name type="common">Armillaria root rot fungus</name>
    <dbReference type="NCBI Taxonomy" id="47428"/>
    <lineage>
        <taxon>Eukaryota</taxon>
        <taxon>Fungi</taxon>
        <taxon>Dikarya</taxon>
        <taxon>Basidiomycota</taxon>
        <taxon>Agaricomycotina</taxon>
        <taxon>Agaricomycetes</taxon>
        <taxon>Agaricomycetidae</taxon>
        <taxon>Agaricales</taxon>
        <taxon>Marasmiineae</taxon>
        <taxon>Physalacriaceae</taxon>
        <taxon>Armillaria</taxon>
    </lineage>
</organism>
<evidence type="ECO:0000313" key="3">
    <source>
        <dbReference type="Proteomes" id="UP000219338"/>
    </source>
</evidence>
<dbReference type="OMA" id="IENHDEF"/>
<feature type="compositionally biased region" description="Low complexity" evidence="1">
    <location>
        <begin position="224"/>
        <end position="235"/>
    </location>
</feature>
<evidence type="ECO:0000313" key="2">
    <source>
        <dbReference type="EMBL" id="SJL04696.1"/>
    </source>
</evidence>
<dbReference type="AlphaFoldDB" id="A0A284R7K5"/>
<evidence type="ECO:0000256" key="1">
    <source>
        <dbReference type="SAM" id="MobiDB-lite"/>
    </source>
</evidence>
<name>A0A284R7K5_ARMOS</name>
<feature type="compositionally biased region" description="Polar residues" evidence="1">
    <location>
        <begin position="194"/>
        <end position="218"/>
    </location>
</feature>
<accession>A0A284R7K5</accession>
<dbReference type="Proteomes" id="UP000219338">
    <property type="component" value="Unassembled WGS sequence"/>
</dbReference>
<reference evidence="3" key="1">
    <citation type="journal article" date="2017" name="Nat. Ecol. Evol.">
        <title>Genome expansion and lineage-specific genetic innovations in the forest pathogenic fungi Armillaria.</title>
        <authorList>
            <person name="Sipos G."/>
            <person name="Prasanna A.N."/>
            <person name="Walter M.C."/>
            <person name="O'Connor E."/>
            <person name="Balint B."/>
            <person name="Krizsan K."/>
            <person name="Kiss B."/>
            <person name="Hess J."/>
            <person name="Varga T."/>
            <person name="Slot J."/>
            <person name="Riley R."/>
            <person name="Boka B."/>
            <person name="Rigling D."/>
            <person name="Barry K."/>
            <person name="Lee J."/>
            <person name="Mihaltcheva S."/>
            <person name="LaButti K."/>
            <person name="Lipzen A."/>
            <person name="Waldron R."/>
            <person name="Moloney N.M."/>
            <person name="Sperisen C."/>
            <person name="Kredics L."/>
            <person name="Vagvoelgyi C."/>
            <person name="Patrignani A."/>
            <person name="Fitzpatrick D."/>
            <person name="Nagy I."/>
            <person name="Doyle S."/>
            <person name="Anderson J.B."/>
            <person name="Grigoriev I.V."/>
            <person name="Gueldener U."/>
            <person name="Muensterkoetter M."/>
            <person name="Nagy L.G."/>
        </authorList>
    </citation>
    <scope>NUCLEOTIDE SEQUENCE [LARGE SCALE GENOMIC DNA]</scope>
    <source>
        <strain evidence="3">C18/9</strain>
    </source>
</reference>
<keyword evidence="3" id="KW-1185">Reference proteome</keyword>
<proteinExistence type="predicted"/>
<sequence length="381" mass="42061">MTQVAPTSVASMGTSNTRTTEPSLIDAPPDGIENHDEFSWHIDLDWGLHLINDAGYTAEPQTRGANTAPPLSAPTRLEDVPPVVDRARRRDQEMADKERTIAVAVFSKNGQLAEHFNIAVLSKDWPSFIPRKYQIIVCACGITGDDLEHFQKYDNGLWVNYGPAVIVRKGDNVVLRLFGVKVCPGFETAKRQRSASSASDVQPVGQQSPTKAIQTTQGRAAAPTLTLSSSSMDTDSQPIKEMIDLSMSDDEDDDLYAFILQTSVPEGPELPASTGRILSDAEPNTPGRADGKNAWPFKYAVDQHECFAQVEELLLKQEIKLADAFLKVQSTHWVDGTWYHHYRAWKAIKNGDCWGREALIVAIKAGRTDEGKWARFAPKKG</sequence>
<gene>
    <name evidence="2" type="ORF">ARMOST_08066</name>
</gene>
<dbReference type="OrthoDB" id="2998649at2759"/>
<dbReference type="EMBL" id="FUEG01000005">
    <property type="protein sequence ID" value="SJL04696.1"/>
    <property type="molecule type" value="Genomic_DNA"/>
</dbReference>
<feature type="region of interest" description="Disordered" evidence="1">
    <location>
        <begin position="192"/>
        <end position="235"/>
    </location>
</feature>